<accession>A0A1J1IYB1</accession>
<dbReference type="PANTHER" id="PTHR46458:SF5">
    <property type="entry name" value="GLOBIN FAMILY PROFILE DOMAIN-CONTAINING PROTEIN"/>
    <property type="match status" value="1"/>
</dbReference>
<feature type="compositionally biased region" description="Pro residues" evidence="5">
    <location>
        <begin position="25"/>
        <end position="34"/>
    </location>
</feature>
<keyword evidence="2" id="KW-0479">Metal-binding</keyword>
<keyword evidence="4" id="KW-0813">Transport</keyword>
<reference evidence="7 8" key="1">
    <citation type="submission" date="2015-04" db="EMBL/GenBank/DDBJ databases">
        <authorList>
            <person name="Syromyatnikov M.Y."/>
            <person name="Popov V.N."/>
        </authorList>
    </citation>
    <scope>NUCLEOTIDE SEQUENCE [LARGE SCALE GENOMIC DNA]</scope>
</reference>
<dbReference type="GO" id="GO:0020037">
    <property type="term" value="F:heme binding"/>
    <property type="evidence" value="ECO:0007669"/>
    <property type="project" value="InterPro"/>
</dbReference>
<feature type="region of interest" description="Disordered" evidence="5">
    <location>
        <begin position="1"/>
        <end position="35"/>
    </location>
</feature>
<dbReference type="GO" id="GO:0005344">
    <property type="term" value="F:oxygen carrier activity"/>
    <property type="evidence" value="ECO:0007669"/>
    <property type="project" value="UniProtKB-KW"/>
</dbReference>
<dbReference type="Proteomes" id="UP000183832">
    <property type="component" value="Unassembled WGS sequence"/>
</dbReference>
<gene>
    <name evidence="7" type="primary">putative Neuroglobin</name>
    <name evidence="7" type="ORF">CLUMA_CG018242</name>
</gene>
<keyword evidence="8" id="KW-1185">Reference proteome</keyword>
<dbReference type="Pfam" id="PF00042">
    <property type="entry name" value="Globin"/>
    <property type="match status" value="1"/>
</dbReference>
<dbReference type="InterPro" id="IPR050532">
    <property type="entry name" value="Globin-like_OT"/>
</dbReference>
<dbReference type="SUPFAM" id="SSF46458">
    <property type="entry name" value="Globin-like"/>
    <property type="match status" value="1"/>
</dbReference>
<feature type="domain" description="Globin" evidence="6">
    <location>
        <begin position="36"/>
        <end position="185"/>
    </location>
</feature>
<evidence type="ECO:0000256" key="4">
    <source>
        <dbReference type="RuleBase" id="RU000356"/>
    </source>
</evidence>
<evidence type="ECO:0000256" key="1">
    <source>
        <dbReference type="ARBA" id="ARBA00022617"/>
    </source>
</evidence>
<dbReference type="STRING" id="568069.A0A1J1IYB1"/>
<dbReference type="PROSITE" id="PS01033">
    <property type="entry name" value="GLOBIN"/>
    <property type="match status" value="1"/>
</dbReference>
<dbReference type="PANTHER" id="PTHR46458">
    <property type="entry name" value="BLR2807 PROTEIN"/>
    <property type="match status" value="1"/>
</dbReference>
<evidence type="ECO:0000256" key="3">
    <source>
        <dbReference type="ARBA" id="ARBA00023004"/>
    </source>
</evidence>
<comment type="similarity">
    <text evidence="4">Belongs to the globin family.</text>
</comment>
<dbReference type="InterPro" id="IPR012292">
    <property type="entry name" value="Globin/Proto"/>
</dbReference>
<evidence type="ECO:0000313" key="7">
    <source>
        <dbReference type="EMBL" id="CRL05080.1"/>
    </source>
</evidence>
<dbReference type="InterPro" id="IPR009050">
    <property type="entry name" value="Globin-like_sf"/>
</dbReference>
<dbReference type="EMBL" id="CVRI01000064">
    <property type="protein sequence ID" value="CRL05080.1"/>
    <property type="molecule type" value="Genomic_DNA"/>
</dbReference>
<proteinExistence type="inferred from homology"/>
<organism evidence="7 8">
    <name type="scientific">Clunio marinus</name>
    <dbReference type="NCBI Taxonomy" id="568069"/>
    <lineage>
        <taxon>Eukaryota</taxon>
        <taxon>Metazoa</taxon>
        <taxon>Ecdysozoa</taxon>
        <taxon>Arthropoda</taxon>
        <taxon>Hexapoda</taxon>
        <taxon>Insecta</taxon>
        <taxon>Pterygota</taxon>
        <taxon>Neoptera</taxon>
        <taxon>Endopterygota</taxon>
        <taxon>Diptera</taxon>
        <taxon>Nematocera</taxon>
        <taxon>Chironomoidea</taxon>
        <taxon>Chironomidae</taxon>
        <taxon>Clunio</taxon>
    </lineage>
</organism>
<protein>
    <submittedName>
        <fullName evidence="7">CLUMA_CG018242, isoform A</fullName>
    </submittedName>
</protein>
<dbReference type="InterPro" id="IPR000971">
    <property type="entry name" value="Globin"/>
</dbReference>
<keyword evidence="1 4" id="KW-0349">Heme</keyword>
<name>A0A1J1IYB1_9DIPT</name>
<keyword evidence="4" id="KW-0561">Oxygen transport</keyword>
<keyword evidence="3" id="KW-0408">Iron</keyword>
<dbReference type="GO" id="GO:0019825">
    <property type="term" value="F:oxygen binding"/>
    <property type="evidence" value="ECO:0007669"/>
    <property type="project" value="InterPro"/>
</dbReference>
<dbReference type="AlphaFoldDB" id="A0A1J1IYB1"/>
<dbReference type="CDD" id="cd14766">
    <property type="entry name" value="CeGLB25-like"/>
    <property type="match status" value="1"/>
</dbReference>
<dbReference type="GO" id="GO:0046872">
    <property type="term" value="F:metal ion binding"/>
    <property type="evidence" value="ECO:0007669"/>
    <property type="project" value="UniProtKB-KW"/>
</dbReference>
<evidence type="ECO:0000256" key="2">
    <source>
        <dbReference type="ARBA" id="ARBA00022723"/>
    </source>
</evidence>
<dbReference type="OrthoDB" id="6344802at2759"/>
<dbReference type="Gene3D" id="1.10.490.10">
    <property type="entry name" value="Globins"/>
    <property type="match status" value="1"/>
</dbReference>
<sequence>MGCELGKLATSGDNKKEVENNVNEPPAPAAPDPRLPLTARQKYSMVASWKGISRAMETTGINMFIKLFEEHAELINLFDKFRELKTREEQARSEELAEHANKVMETLDEGIRSLDELDVFFQYLHDVGASHTRIPGFTADQFWKIEKPFLAAVSSTLGDRYTDNVEGIYKITIKFIIETLIEGFEKGQQRQNHVGNSKNVNSCSNNTNGANATTTINGDSSCKAKLSNDAS</sequence>
<evidence type="ECO:0000313" key="8">
    <source>
        <dbReference type="Proteomes" id="UP000183832"/>
    </source>
</evidence>
<evidence type="ECO:0000256" key="5">
    <source>
        <dbReference type="SAM" id="MobiDB-lite"/>
    </source>
</evidence>
<evidence type="ECO:0000259" key="6">
    <source>
        <dbReference type="PROSITE" id="PS01033"/>
    </source>
</evidence>